<evidence type="ECO:0000256" key="2">
    <source>
        <dbReference type="SAM" id="MobiDB-lite"/>
    </source>
</evidence>
<evidence type="ECO:0000313" key="3">
    <source>
        <dbReference type="EMBL" id="CAD9254393.1"/>
    </source>
</evidence>
<feature type="region of interest" description="Disordered" evidence="2">
    <location>
        <begin position="1"/>
        <end position="22"/>
    </location>
</feature>
<dbReference type="EMBL" id="HBGJ01019708">
    <property type="protein sequence ID" value="CAD9254393.1"/>
    <property type="molecule type" value="Transcribed_RNA"/>
</dbReference>
<keyword evidence="1" id="KW-0175">Coiled coil</keyword>
<evidence type="ECO:0000313" key="4">
    <source>
        <dbReference type="EMBL" id="CAD9254394.1"/>
    </source>
</evidence>
<sequence length="180" mass="20662">MQHIHSDGVVEQVHANGRGRARPWDREDGLRAEARRNMLRLEREIDLHRARVAELQRRETRYPKIMEAPPSTLQQIIERHGWDCEFRPARAHVNAACASLIFGLGLGVGRGTVFAMTVPGPQRLRGFFFAAKSTAPLYCIPFLLGSQYDCWRTRVERQERRRGTYVPSRDFGQHDAADLV</sequence>
<organism evidence="5">
    <name type="scientific">Phaeomonas parva</name>
    <dbReference type="NCBI Taxonomy" id="124430"/>
    <lineage>
        <taxon>Eukaryota</taxon>
        <taxon>Sar</taxon>
        <taxon>Stramenopiles</taxon>
        <taxon>Ochrophyta</taxon>
        <taxon>Pinguiophyceae</taxon>
        <taxon>Pinguiochrysidales</taxon>
        <taxon>Pinguiochrysidaceae</taxon>
        <taxon>Phaeomonas</taxon>
    </lineage>
</organism>
<protein>
    <submittedName>
        <fullName evidence="5">Uncharacterized protein</fullName>
    </submittedName>
</protein>
<dbReference type="EMBL" id="HBGJ01019710">
    <property type="protein sequence ID" value="CAD9254395.1"/>
    <property type="molecule type" value="Transcribed_RNA"/>
</dbReference>
<dbReference type="AlphaFoldDB" id="A0A6U4G5L2"/>
<dbReference type="EMBL" id="HBGJ01019711">
    <property type="protein sequence ID" value="CAD9254396.1"/>
    <property type="molecule type" value="Transcribed_RNA"/>
</dbReference>
<evidence type="ECO:0000313" key="6">
    <source>
        <dbReference type="EMBL" id="CAD9254396.1"/>
    </source>
</evidence>
<accession>A0A6U4G5L2</accession>
<reference evidence="5" key="1">
    <citation type="submission" date="2021-01" db="EMBL/GenBank/DDBJ databases">
        <authorList>
            <person name="Corre E."/>
            <person name="Pelletier E."/>
            <person name="Niang G."/>
            <person name="Scheremetjew M."/>
            <person name="Finn R."/>
            <person name="Kale V."/>
            <person name="Holt S."/>
            <person name="Cochrane G."/>
            <person name="Meng A."/>
            <person name="Brown T."/>
            <person name="Cohen L."/>
        </authorList>
    </citation>
    <scope>NUCLEOTIDE SEQUENCE</scope>
    <source>
        <strain evidence="5">CCMP2877</strain>
    </source>
</reference>
<evidence type="ECO:0000313" key="5">
    <source>
        <dbReference type="EMBL" id="CAD9254395.1"/>
    </source>
</evidence>
<dbReference type="EMBL" id="HBGJ01019709">
    <property type="protein sequence ID" value="CAD9254394.1"/>
    <property type="molecule type" value="Transcribed_RNA"/>
</dbReference>
<evidence type="ECO:0000256" key="1">
    <source>
        <dbReference type="SAM" id="Coils"/>
    </source>
</evidence>
<name>A0A6U4G5L2_9STRA</name>
<gene>
    <name evidence="3" type="ORF">PPAR1163_LOCUS12760</name>
    <name evidence="4" type="ORF">PPAR1163_LOCUS12761</name>
    <name evidence="5" type="ORF">PPAR1163_LOCUS12762</name>
    <name evidence="6" type="ORF">PPAR1163_LOCUS12763</name>
</gene>
<proteinExistence type="predicted"/>
<feature type="coiled-coil region" evidence="1">
    <location>
        <begin position="31"/>
        <end position="58"/>
    </location>
</feature>